<dbReference type="AlphaFoldDB" id="A0A8H3BT06"/>
<feature type="compositionally biased region" description="Pro residues" evidence="10">
    <location>
        <begin position="224"/>
        <end position="233"/>
    </location>
</feature>
<dbReference type="PROSITE" id="PS50115">
    <property type="entry name" value="ARFGAP"/>
    <property type="match status" value="1"/>
</dbReference>
<evidence type="ECO:0000256" key="6">
    <source>
        <dbReference type="ARBA" id="ARBA00022964"/>
    </source>
</evidence>
<dbReference type="PANTHER" id="PTHR30468:SF10">
    <property type="entry name" value="TAUD_TFDA-LIKE DOMAIN-CONTAINING PROTEIN"/>
    <property type="match status" value="1"/>
</dbReference>
<dbReference type="SMART" id="SM00105">
    <property type="entry name" value="ArfGap"/>
    <property type="match status" value="1"/>
</dbReference>
<dbReference type="InterPro" id="IPR044732">
    <property type="entry name" value="ArfGAP_SMAP1-like"/>
</dbReference>
<dbReference type="GO" id="GO:0005737">
    <property type="term" value="C:cytoplasm"/>
    <property type="evidence" value="ECO:0007669"/>
    <property type="project" value="TreeGrafter"/>
</dbReference>
<feature type="compositionally biased region" description="Pro residues" evidence="10">
    <location>
        <begin position="143"/>
        <end position="162"/>
    </location>
</feature>
<organism evidence="12 13">
    <name type="scientific">Rhizoctonia solani</name>
    <dbReference type="NCBI Taxonomy" id="456999"/>
    <lineage>
        <taxon>Eukaryota</taxon>
        <taxon>Fungi</taxon>
        <taxon>Dikarya</taxon>
        <taxon>Basidiomycota</taxon>
        <taxon>Agaricomycotina</taxon>
        <taxon>Agaricomycetes</taxon>
        <taxon>Cantharellales</taxon>
        <taxon>Ceratobasidiaceae</taxon>
        <taxon>Rhizoctonia</taxon>
    </lineage>
</organism>
<feature type="compositionally biased region" description="Low complexity" evidence="10">
    <location>
        <begin position="306"/>
        <end position="316"/>
    </location>
</feature>
<dbReference type="GO" id="GO:0005096">
    <property type="term" value="F:GTPase activator activity"/>
    <property type="evidence" value="ECO:0007669"/>
    <property type="project" value="UniProtKB-KW"/>
</dbReference>
<evidence type="ECO:0000256" key="8">
    <source>
        <dbReference type="ARBA" id="ARBA00023004"/>
    </source>
</evidence>
<dbReference type="GO" id="GO:0008270">
    <property type="term" value="F:zinc ion binding"/>
    <property type="evidence" value="ECO:0007669"/>
    <property type="project" value="UniProtKB-KW"/>
</dbReference>
<dbReference type="Pfam" id="PF01412">
    <property type="entry name" value="ArfGap"/>
    <property type="match status" value="1"/>
</dbReference>
<feature type="compositionally biased region" description="Low complexity" evidence="10">
    <location>
        <begin position="173"/>
        <end position="201"/>
    </location>
</feature>
<keyword evidence="3" id="KW-0479">Metal-binding</keyword>
<dbReference type="SUPFAM" id="SSF57863">
    <property type="entry name" value="ArfGap/RecO-like zinc finger"/>
    <property type="match status" value="1"/>
</dbReference>
<evidence type="ECO:0000259" key="11">
    <source>
        <dbReference type="PROSITE" id="PS50115"/>
    </source>
</evidence>
<evidence type="ECO:0000256" key="10">
    <source>
        <dbReference type="SAM" id="MobiDB-lite"/>
    </source>
</evidence>
<dbReference type="SUPFAM" id="SSF51197">
    <property type="entry name" value="Clavaminate synthase-like"/>
    <property type="match status" value="1"/>
</dbReference>
<evidence type="ECO:0000313" key="13">
    <source>
        <dbReference type="Proteomes" id="UP000663843"/>
    </source>
</evidence>
<evidence type="ECO:0000256" key="3">
    <source>
        <dbReference type="ARBA" id="ARBA00022723"/>
    </source>
</evidence>
<dbReference type="InterPro" id="IPR037278">
    <property type="entry name" value="ARFGAP/RecO"/>
</dbReference>
<evidence type="ECO:0000256" key="2">
    <source>
        <dbReference type="ARBA" id="ARBA00022468"/>
    </source>
</evidence>
<dbReference type="InterPro" id="IPR038508">
    <property type="entry name" value="ArfGAP_dom_sf"/>
</dbReference>
<dbReference type="Gene3D" id="1.10.220.150">
    <property type="entry name" value="Arf GTPase activating protein"/>
    <property type="match status" value="1"/>
</dbReference>
<gene>
    <name evidence="12" type="ORF">RDB_LOCUS99763</name>
</gene>
<keyword evidence="8" id="KW-0408">Iron</keyword>
<evidence type="ECO:0000256" key="1">
    <source>
        <dbReference type="ARBA" id="ARBA00005896"/>
    </source>
</evidence>
<keyword evidence="7" id="KW-0560">Oxidoreductase</keyword>
<comment type="similarity">
    <text evidence="1">Belongs to the TfdA dioxygenase family.</text>
</comment>
<dbReference type="GO" id="GO:0016706">
    <property type="term" value="F:2-oxoglutarate-dependent dioxygenase activity"/>
    <property type="evidence" value="ECO:0007669"/>
    <property type="project" value="TreeGrafter"/>
</dbReference>
<dbReference type="Gene3D" id="3.60.130.10">
    <property type="entry name" value="Clavaminate synthase-like"/>
    <property type="match status" value="1"/>
</dbReference>
<dbReference type="Proteomes" id="UP000663843">
    <property type="component" value="Unassembled WGS sequence"/>
</dbReference>
<name>A0A8H3BT06_9AGAM</name>
<dbReference type="InterPro" id="IPR042098">
    <property type="entry name" value="TauD-like_sf"/>
</dbReference>
<evidence type="ECO:0000313" key="12">
    <source>
        <dbReference type="EMBL" id="CAE6464481.1"/>
    </source>
</evidence>
<evidence type="ECO:0000256" key="4">
    <source>
        <dbReference type="ARBA" id="ARBA00022771"/>
    </source>
</evidence>
<feature type="compositionally biased region" description="Low complexity" evidence="10">
    <location>
        <begin position="349"/>
        <end position="361"/>
    </location>
</feature>
<dbReference type="CDD" id="cd08839">
    <property type="entry name" value="ArfGap_SMAP"/>
    <property type="match status" value="1"/>
</dbReference>
<keyword evidence="4 9" id="KW-0863">Zinc-finger</keyword>
<dbReference type="InterPro" id="IPR051323">
    <property type="entry name" value="AtsK-like"/>
</dbReference>
<comment type="caution">
    <text evidence="12">The sequence shown here is derived from an EMBL/GenBank/DDBJ whole genome shotgun (WGS) entry which is preliminary data.</text>
</comment>
<protein>
    <recommendedName>
        <fullName evidence="11">Arf-GAP domain-containing protein</fullName>
    </recommendedName>
</protein>
<keyword evidence="6" id="KW-0223">Dioxygenase</keyword>
<evidence type="ECO:0000256" key="7">
    <source>
        <dbReference type="ARBA" id="ARBA00023002"/>
    </source>
</evidence>
<sequence length="709" mass="77653">MSRQDKQTTERHARTLRELVKRPENKFCADCKKNDARWASWNIGVFVCIRCSGIHRSMGTHISKVKSVDLDVWTPEQMASIQKWGNQRANLYWEAHLKPGHQPPDHKMESFIRSKYESRRWAMEGPPPSDPSALDGSSGSAPEPAPAAAPAPTASPPLPSPPAASRNPQQHNLLSTSLASRTSRPAAPQASQPPQVAAPIAAPAPAPAPAAPQNDLFSLDFHAPTPPAQPQPPKNIKSDILSLYSSGNTSGSANLGGFGQPTQPQPAPQVTSMVGTTGVGMWGAQSGWTPQQQQQPANDIWGSFGSAPQQQQPAQSNSLFGAQDPWASQTRAPTAPADPFGNVWGGSSGTSTNNTGANTLSQPFSAAPAAKKDDAFGDLWDSTPTIGTEFGRSVQLSQLLKAENSDTLIRDLAVLISERGVVFFRDQDITIEEQKQLGTRLGELSGKPESSKLHVHPLTETNAELGDEISVISSERRASGTRPDFSHLASRGWHSDITFEPIPSDYAILKLRELPEFNGSVTGGDTLWASGYEVYDRLSPSFAKYLETLTAAHEAHYFRDAAIAFGYTIREQVRGSPGNFGDALEAVHPVIRTNPVTGWKSVYVNPEFTKRIIGVTKDESDFILNYIFSLIHQNHDLQVRFKWNKNDIAIWDNRSNFHTATYDYEKVLRVGDRVVSLGEKPYFDPRSKSRREYLGTKYSFNLGETTVRQ</sequence>
<accession>A0A8H3BT06</accession>
<proteinExistence type="inferred from homology"/>
<evidence type="ECO:0000256" key="5">
    <source>
        <dbReference type="ARBA" id="ARBA00022833"/>
    </source>
</evidence>
<feature type="region of interest" description="Disordered" evidence="10">
    <location>
        <begin position="121"/>
        <end position="362"/>
    </location>
</feature>
<dbReference type="PRINTS" id="PR00405">
    <property type="entry name" value="REVINTRACTNG"/>
</dbReference>
<dbReference type="FunFam" id="1.10.220.150:FF:000009">
    <property type="entry name" value="stromal membrane-associated protein 1 isoform X1"/>
    <property type="match status" value="1"/>
</dbReference>
<feature type="compositionally biased region" description="Polar residues" evidence="10">
    <location>
        <begin position="243"/>
        <end position="253"/>
    </location>
</feature>
<evidence type="ECO:0000256" key="9">
    <source>
        <dbReference type="PROSITE-ProRule" id="PRU00288"/>
    </source>
</evidence>
<reference evidence="12" key="1">
    <citation type="submission" date="2021-01" db="EMBL/GenBank/DDBJ databases">
        <authorList>
            <person name="Kaushik A."/>
        </authorList>
    </citation>
    <scope>NUCLEOTIDE SEQUENCE</scope>
    <source>
        <strain evidence="12">AG2-2IIIB</strain>
    </source>
</reference>
<dbReference type="FunFam" id="3.60.130.10:FF:000005">
    <property type="entry name" value="TfdA family taurine dioxygenase"/>
    <property type="match status" value="1"/>
</dbReference>
<dbReference type="InterPro" id="IPR003819">
    <property type="entry name" value="TauD/TfdA-like"/>
</dbReference>
<keyword evidence="2" id="KW-0343">GTPase activation</keyword>
<dbReference type="InterPro" id="IPR001164">
    <property type="entry name" value="ArfGAP_dom"/>
</dbReference>
<feature type="domain" description="Arf-GAP" evidence="11">
    <location>
        <begin position="10"/>
        <end position="131"/>
    </location>
</feature>
<dbReference type="Pfam" id="PF02668">
    <property type="entry name" value="TauD"/>
    <property type="match status" value="1"/>
</dbReference>
<dbReference type="EMBL" id="CAJMWT010003140">
    <property type="protein sequence ID" value="CAE6464481.1"/>
    <property type="molecule type" value="Genomic_DNA"/>
</dbReference>
<keyword evidence="5" id="KW-0862">Zinc</keyword>
<dbReference type="PANTHER" id="PTHR30468">
    <property type="entry name" value="ALPHA-KETOGLUTARATE-DEPENDENT SULFONATE DIOXYGENASE"/>
    <property type="match status" value="1"/>
</dbReference>